<evidence type="ECO:0000256" key="4">
    <source>
        <dbReference type="ARBA" id="ARBA00022989"/>
    </source>
</evidence>
<evidence type="ECO:0000313" key="7">
    <source>
        <dbReference type="EMBL" id="KXZ52799.1"/>
    </source>
</evidence>
<dbReference type="InterPro" id="IPR021149">
    <property type="entry name" value="OligosaccharylTrfase_OST3/OST6"/>
</dbReference>
<dbReference type="PANTHER" id="PTHR13160:SF4">
    <property type="entry name" value="OLIGOSACCHARYLTRANSFERASE COMPLEX SUBUNIT OSTC"/>
    <property type="match status" value="1"/>
</dbReference>
<evidence type="ECO:0008006" key="9">
    <source>
        <dbReference type="Google" id="ProtNLM"/>
    </source>
</evidence>
<name>A0A150GSE5_GONPE</name>
<dbReference type="Pfam" id="PF04756">
    <property type="entry name" value="OST3_OST6"/>
    <property type="match status" value="1"/>
</dbReference>
<proteinExistence type="inferred from homology"/>
<evidence type="ECO:0000256" key="2">
    <source>
        <dbReference type="ARBA" id="ARBA00009376"/>
    </source>
</evidence>
<dbReference type="EMBL" id="LSYV01000009">
    <property type="protein sequence ID" value="KXZ52799.1"/>
    <property type="molecule type" value="Genomic_DNA"/>
</dbReference>
<keyword evidence="3 6" id="KW-0812">Transmembrane</keyword>
<dbReference type="STRING" id="33097.A0A150GSE5"/>
<accession>A0A150GSE5</accession>
<dbReference type="OrthoDB" id="10256333at2759"/>
<dbReference type="AlphaFoldDB" id="A0A150GSE5"/>
<comment type="similarity">
    <text evidence="2">Belongs to the OSTC family.</text>
</comment>
<comment type="subcellular location">
    <subcellularLocation>
        <location evidence="1">Membrane</location>
        <topology evidence="1">Multi-pass membrane protein</topology>
    </subcellularLocation>
</comment>
<dbReference type="InterPro" id="IPR042416">
    <property type="entry name" value="OSTC"/>
</dbReference>
<feature type="transmembrane region" description="Helical" evidence="6">
    <location>
        <begin position="68"/>
        <end position="91"/>
    </location>
</feature>
<dbReference type="GO" id="GO:0008250">
    <property type="term" value="C:oligosaccharyltransferase complex"/>
    <property type="evidence" value="ECO:0007669"/>
    <property type="project" value="InterPro"/>
</dbReference>
<evidence type="ECO:0000256" key="1">
    <source>
        <dbReference type="ARBA" id="ARBA00004141"/>
    </source>
</evidence>
<evidence type="ECO:0000256" key="3">
    <source>
        <dbReference type="ARBA" id="ARBA00022692"/>
    </source>
</evidence>
<protein>
    <recommendedName>
        <fullName evidence="9">Oligosaccharyltransferase complex subunit</fullName>
    </recommendedName>
</protein>
<keyword evidence="4 6" id="KW-1133">Transmembrane helix</keyword>
<reference evidence="8" key="1">
    <citation type="journal article" date="2016" name="Nat. Commun.">
        <title>The Gonium pectorale genome demonstrates co-option of cell cycle regulation during the evolution of multicellularity.</title>
        <authorList>
            <person name="Hanschen E.R."/>
            <person name="Marriage T.N."/>
            <person name="Ferris P.J."/>
            <person name="Hamaji T."/>
            <person name="Toyoda A."/>
            <person name="Fujiyama A."/>
            <person name="Neme R."/>
            <person name="Noguchi H."/>
            <person name="Minakuchi Y."/>
            <person name="Suzuki M."/>
            <person name="Kawai-Toyooka H."/>
            <person name="Smith D.R."/>
            <person name="Sparks H."/>
            <person name="Anderson J."/>
            <person name="Bakaric R."/>
            <person name="Luria V."/>
            <person name="Karger A."/>
            <person name="Kirschner M.W."/>
            <person name="Durand P.M."/>
            <person name="Michod R.E."/>
            <person name="Nozaki H."/>
            <person name="Olson B.J."/>
        </authorList>
    </citation>
    <scope>NUCLEOTIDE SEQUENCE [LARGE SCALE GENOMIC DNA]</scope>
    <source>
        <strain evidence="8">NIES-2863</strain>
    </source>
</reference>
<dbReference type="PANTHER" id="PTHR13160">
    <property type="entry name" value="OLIGOSACCHARYLTRANSFERASE COMPLEX SUBUNIT OSTC"/>
    <property type="match status" value="1"/>
</dbReference>
<gene>
    <name evidence="7" type="ORF">GPECTOR_8g186</name>
</gene>
<organism evidence="7 8">
    <name type="scientific">Gonium pectorale</name>
    <name type="common">Green alga</name>
    <dbReference type="NCBI Taxonomy" id="33097"/>
    <lineage>
        <taxon>Eukaryota</taxon>
        <taxon>Viridiplantae</taxon>
        <taxon>Chlorophyta</taxon>
        <taxon>core chlorophytes</taxon>
        <taxon>Chlorophyceae</taxon>
        <taxon>CS clade</taxon>
        <taxon>Chlamydomonadales</taxon>
        <taxon>Volvocaceae</taxon>
        <taxon>Gonium</taxon>
    </lineage>
</organism>
<feature type="transmembrane region" description="Helical" evidence="6">
    <location>
        <begin position="103"/>
        <end position="124"/>
    </location>
</feature>
<comment type="caution">
    <text evidence="7">The sequence shown here is derived from an EMBL/GenBank/DDBJ whole genome shotgun (WGS) entry which is preliminary data.</text>
</comment>
<evidence type="ECO:0000256" key="5">
    <source>
        <dbReference type="ARBA" id="ARBA00023136"/>
    </source>
</evidence>
<sequence length="133" mass="14789">MARFNSLEELRPSPMLVCTLVLVSYFFVTAGVAYDIINEPPAIGGTTDPVTGAVKPMTFMPYRLNGQFILEGISGGFFYTLGGVGIILLDLSRNKNKSTLFRNFFMALGASILVLSYVVCMIFIRIKMPNYRR</sequence>
<evidence type="ECO:0000313" key="8">
    <source>
        <dbReference type="Proteomes" id="UP000075714"/>
    </source>
</evidence>
<dbReference type="Proteomes" id="UP000075714">
    <property type="component" value="Unassembled WGS sequence"/>
</dbReference>
<keyword evidence="8" id="KW-1185">Reference proteome</keyword>
<feature type="transmembrane region" description="Helical" evidence="6">
    <location>
        <begin position="12"/>
        <end position="34"/>
    </location>
</feature>
<keyword evidence="5 6" id="KW-0472">Membrane</keyword>
<evidence type="ECO:0000256" key="6">
    <source>
        <dbReference type="SAM" id="Phobius"/>
    </source>
</evidence>